<evidence type="ECO:0000256" key="2">
    <source>
        <dbReference type="ARBA" id="ARBA00022448"/>
    </source>
</evidence>
<dbReference type="eggNOG" id="COG0845">
    <property type="taxonomic scope" value="Bacteria"/>
</dbReference>
<dbReference type="RefSeq" id="WP_015833171.1">
    <property type="nucleotide sequence ID" value="NC_012968.1"/>
</dbReference>
<keyword evidence="7" id="KW-1185">Reference proteome</keyword>
<feature type="domain" description="Multidrug resistance protein MdtA-like C-terminal permuted SH3" evidence="4">
    <location>
        <begin position="306"/>
        <end position="364"/>
    </location>
</feature>
<dbReference type="Pfam" id="PF25954">
    <property type="entry name" value="Beta-barrel_RND_2"/>
    <property type="match status" value="1"/>
</dbReference>
<dbReference type="GO" id="GO:0060003">
    <property type="term" value="P:copper ion export"/>
    <property type="evidence" value="ECO:0007669"/>
    <property type="project" value="TreeGrafter"/>
</dbReference>
<reference evidence="6 7" key="2">
    <citation type="journal article" date="2011" name="J. Bacteriol.">
        <title>Genomes of three methylotrophs from a single niche uncover genetic and metabolic divergence of Methylophilaceae.</title>
        <authorList>
            <person name="Lapidus A."/>
            <person name="Clum A."/>
            <person name="Labutti K."/>
            <person name="Kaluzhnaya M.G."/>
            <person name="Lim S."/>
            <person name="Beck D.A."/>
            <person name="Glavina Del Rio T."/>
            <person name="Nolan M."/>
            <person name="Mavromatis K."/>
            <person name="Huntemann M."/>
            <person name="Lucas S."/>
            <person name="Lidstrom M.E."/>
            <person name="Ivanova N."/>
            <person name="Chistoserdova L."/>
        </authorList>
    </citation>
    <scope>NUCLEOTIDE SEQUENCE [LARGE SCALE GENOMIC DNA]</scope>
    <source>
        <strain evidence="7">JLW8 / ATCC BAA-1282 / DSM 17540</strain>
    </source>
</reference>
<dbReference type="HOGENOM" id="CLU_018816_13_3_4"/>
<feature type="domain" description="CusB-like beta-barrel" evidence="3">
    <location>
        <begin position="226"/>
        <end position="297"/>
    </location>
</feature>
<dbReference type="InterPro" id="IPR006143">
    <property type="entry name" value="RND_pump_MFP"/>
</dbReference>
<dbReference type="OrthoDB" id="9806939at2"/>
<evidence type="ECO:0000313" key="6">
    <source>
        <dbReference type="EMBL" id="ACT49136.1"/>
    </source>
</evidence>
<comment type="similarity">
    <text evidence="1">Belongs to the membrane fusion protein (MFP) (TC 8.A.1) family.</text>
</comment>
<dbReference type="FunFam" id="2.40.30.170:FF:000010">
    <property type="entry name" value="Efflux RND transporter periplasmic adaptor subunit"/>
    <property type="match status" value="1"/>
</dbReference>
<dbReference type="Pfam" id="PF25967">
    <property type="entry name" value="RND-MFP_C"/>
    <property type="match status" value="1"/>
</dbReference>
<dbReference type="Gene3D" id="2.40.30.170">
    <property type="match status" value="1"/>
</dbReference>
<evidence type="ECO:0000259" key="5">
    <source>
        <dbReference type="Pfam" id="PF25973"/>
    </source>
</evidence>
<accession>C6WT74</accession>
<name>C6WT74_METML</name>
<gene>
    <name evidence="6" type="ordered locus">Mmol_2234</name>
</gene>
<dbReference type="InterPro" id="IPR058627">
    <property type="entry name" value="MdtA-like_C"/>
</dbReference>
<proteinExistence type="inferred from homology"/>
<protein>
    <submittedName>
        <fullName evidence="6">Efflux transporter, RND family, MFP subunit</fullName>
    </submittedName>
</protein>
<dbReference type="GO" id="GO:0022857">
    <property type="term" value="F:transmembrane transporter activity"/>
    <property type="evidence" value="ECO:0007669"/>
    <property type="project" value="InterPro"/>
</dbReference>
<keyword evidence="2" id="KW-0813">Transport</keyword>
<dbReference type="SUPFAM" id="SSF111369">
    <property type="entry name" value="HlyD-like secretion proteins"/>
    <property type="match status" value="1"/>
</dbReference>
<dbReference type="KEGG" id="mmb:Mmol_2234"/>
<dbReference type="GO" id="GO:0015679">
    <property type="term" value="P:plasma membrane copper ion transport"/>
    <property type="evidence" value="ECO:0007669"/>
    <property type="project" value="TreeGrafter"/>
</dbReference>
<dbReference type="GO" id="GO:0030313">
    <property type="term" value="C:cell envelope"/>
    <property type="evidence" value="ECO:0007669"/>
    <property type="project" value="TreeGrafter"/>
</dbReference>
<sequence length="375" mass="40857">MKHGFNSLLTVLLVGAAIVLPTPLLAGPKPAPHAKAENEVILKENSAQDANLKIEPVVEVLASTTEPLNGKISFDENYTSRISSPVLGRAIKVQVQLGDRVKAGQALLTIDSPDLGSAVADYRKATADLDLKRKALERSKLLLDGGVIAHKEYEAVQADMAQSQAEATRTKSRLHNLGIDHASSNESFILKAPMAGMVVDRQVNLGNEVRPDAPNPLFIITNPDHLWAIIDLPERDLSKVSLGQALSIKVDAYPDEEFQGKVQSMGTMLDPVSRRVQVRCSVESKGKLRPEMYAKVTPLNMTQQKVIRIPNSALITEGLYSFVFVETSHGHIQKRRVTLDLQGRDYATIKEGLKAGERVVTKGAILINSELAADK</sequence>
<dbReference type="PANTHER" id="PTHR30097:SF4">
    <property type="entry name" value="SLR6042 PROTEIN"/>
    <property type="match status" value="1"/>
</dbReference>
<dbReference type="GO" id="GO:0016020">
    <property type="term" value="C:membrane"/>
    <property type="evidence" value="ECO:0007669"/>
    <property type="project" value="InterPro"/>
</dbReference>
<evidence type="ECO:0000256" key="1">
    <source>
        <dbReference type="ARBA" id="ARBA00009477"/>
    </source>
</evidence>
<dbReference type="Pfam" id="PF25973">
    <property type="entry name" value="BSH_CzcB"/>
    <property type="match status" value="1"/>
</dbReference>
<dbReference type="AlphaFoldDB" id="C6WT74"/>
<dbReference type="Gene3D" id="1.10.287.470">
    <property type="entry name" value="Helix hairpin bin"/>
    <property type="match status" value="1"/>
</dbReference>
<dbReference type="NCBIfam" id="TIGR01730">
    <property type="entry name" value="RND_mfp"/>
    <property type="match status" value="1"/>
</dbReference>
<dbReference type="InterPro" id="IPR058792">
    <property type="entry name" value="Beta-barrel_RND_2"/>
</dbReference>
<dbReference type="InterPro" id="IPR058647">
    <property type="entry name" value="BSH_CzcB-like"/>
</dbReference>
<evidence type="ECO:0000259" key="3">
    <source>
        <dbReference type="Pfam" id="PF25954"/>
    </source>
</evidence>
<dbReference type="InterPro" id="IPR051909">
    <property type="entry name" value="MFP_Cation_Efflux"/>
</dbReference>
<feature type="domain" description="CzcB-like barrel-sandwich hybrid" evidence="5">
    <location>
        <begin position="80"/>
        <end position="213"/>
    </location>
</feature>
<dbReference type="Proteomes" id="UP000002742">
    <property type="component" value="Chromosome"/>
</dbReference>
<dbReference type="Gene3D" id="2.40.420.20">
    <property type="match status" value="1"/>
</dbReference>
<dbReference type="STRING" id="583345.Mmol_2234"/>
<dbReference type="EMBL" id="CP001672">
    <property type="protein sequence ID" value="ACT49136.1"/>
    <property type="molecule type" value="Genomic_DNA"/>
</dbReference>
<dbReference type="PANTHER" id="PTHR30097">
    <property type="entry name" value="CATION EFFLUX SYSTEM PROTEIN CUSB"/>
    <property type="match status" value="1"/>
</dbReference>
<evidence type="ECO:0000259" key="4">
    <source>
        <dbReference type="Pfam" id="PF25967"/>
    </source>
</evidence>
<evidence type="ECO:0000313" key="7">
    <source>
        <dbReference type="Proteomes" id="UP000002742"/>
    </source>
</evidence>
<reference evidence="7" key="1">
    <citation type="submission" date="2009-07" db="EMBL/GenBank/DDBJ databases">
        <title>Complete sequence of Methylotenera mobilis JLW8.</title>
        <authorList>
            <consortium name="US DOE Joint Genome Institute"/>
            <person name="Lucas S."/>
            <person name="Copeland A."/>
            <person name="Lapidus A."/>
            <person name="Glavina del Rio T."/>
            <person name="Tice H."/>
            <person name="Bruce D."/>
            <person name="Goodwin L."/>
            <person name="Pitluck S."/>
            <person name="LaButti K.M."/>
            <person name="Clum A."/>
            <person name="Larimer F."/>
            <person name="Land M."/>
            <person name="Hauser L."/>
            <person name="Kyrpides N."/>
            <person name="Mikhailova N."/>
            <person name="Kayluzhnaya M."/>
            <person name="Chistoserdova L."/>
        </authorList>
    </citation>
    <scope>NUCLEOTIDE SEQUENCE [LARGE SCALE GENOMIC DNA]</scope>
    <source>
        <strain evidence="7">JLW8 / ATCC BAA-1282 / DSM 17540</strain>
    </source>
</reference>
<organism evidence="6 7">
    <name type="scientific">Methylotenera mobilis (strain JLW8 / ATCC BAA-1282 / DSM 17540)</name>
    <dbReference type="NCBI Taxonomy" id="583345"/>
    <lineage>
        <taxon>Bacteria</taxon>
        <taxon>Pseudomonadati</taxon>
        <taxon>Pseudomonadota</taxon>
        <taxon>Betaproteobacteria</taxon>
        <taxon>Nitrosomonadales</taxon>
        <taxon>Methylophilaceae</taxon>
        <taxon>Methylotenera</taxon>
    </lineage>
</organism>